<reference evidence="18 20" key="1">
    <citation type="journal article" date="2019" name="Emerg. Microbes Infect.">
        <title>Comprehensive subspecies identification of 175 nontuberculous mycobacteria species based on 7547 genomic profiles.</title>
        <authorList>
            <person name="Matsumoto Y."/>
            <person name="Kinjo T."/>
            <person name="Motooka D."/>
            <person name="Nabeya D."/>
            <person name="Jung N."/>
            <person name="Uechi K."/>
            <person name="Horii T."/>
            <person name="Iida T."/>
            <person name="Fujita J."/>
            <person name="Nakamura S."/>
        </authorList>
    </citation>
    <scope>NUCLEOTIDE SEQUENCE [LARGE SCALE GENOMIC DNA]</scope>
    <source>
        <strain evidence="18 20">JCM 13573</strain>
    </source>
</reference>
<keyword evidence="4" id="KW-0723">Serine/threonine-protein kinase</keyword>
<evidence type="ECO:0000259" key="17">
    <source>
        <dbReference type="PROSITE" id="PS50011"/>
    </source>
</evidence>
<evidence type="ECO:0000256" key="3">
    <source>
        <dbReference type="ARBA" id="ARBA00022475"/>
    </source>
</evidence>
<dbReference type="InterPro" id="IPR011009">
    <property type="entry name" value="Kinase-like_dom_sf"/>
</dbReference>
<dbReference type="KEGG" id="mku:I2456_11640"/>
<evidence type="ECO:0000256" key="11">
    <source>
        <dbReference type="ARBA" id="ARBA00022989"/>
    </source>
</evidence>
<dbReference type="AlphaFoldDB" id="A0AAX1JHJ1"/>
<dbReference type="InterPro" id="IPR000719">
    <property type="entry name" value="Prot_kinase_dom"/>
</dbReference>
<dbReference type="PROSITE" id="PS00108">
    <property type="entry name" value="PROTEIN_KINASE_ST"/>
    <property type="match status" value="1"/>
</dbReference>
<evidence type="ECO:0000313" key="18">
    <source>
        <dbReference type="EMBL" id="GFG64714.1"/>
    </source>
</evidence>
<dbReference type="Gene3D" id="3.30.200.20">
    <property type="entry name" value="Phosphorylase Kinase, domain 1"/>
    <property type="match status" value="1"/>
</dbReference>
<evidence type="ECO:0000256" key="1">
    <source>
        <dbReference type="ARBA" id="ARBA00004162"/>
    </source>
</evidence>
<name>A0AAX1JHJ1_9MYCO</name>
<dbReference type="SUPFAM" id="SSF101898">
    <property type="entry name" value="NHL repeat"/>
    <property type="match status" value="1"/>
</dbReference>
<feature type="compositionally biased region" description="Low complexity" evidence="15">
    <location>
        <begin position="266"/>
        <end position="282"/>
    </location>
</feature>
<evidence type="ECO:0000256" key="2">
    <source>
        <dbReference type="ARBA" id="ARBA00012513"/>
    </source>
</evidence>
<dbReference type="SMART" id="SM00220">
    <property type="entry name" value="S_TKc"/>
    <property type="match status" value="1"/>
</dbReference>
<feature type="binding site" evidence="14">
    <location>
        <position position="42"/>
    </location>
    <ligand>
        <name>ATP</name>
        <dbReference type="ChEBI" id="CHEBI:30616"/>
    </ligand>
</feature>
<keyword evidence="6 16" id="KW-0812">Transmembrane</keyword>
<keyword evidence="11 16" id="KW-1133">Transmembrane helix</keyword>
<keyword evidence="7" id="KW-0677">Repeat</keyword>
<evidence type="ECO:0000313" key="21">
    <source>
        <dbReference type="Proteomes" id="UP000663583"/>
    </source>
</evidence>
<dbReference type="InterPro" id="IPR008271">
    <property type="entry name" value="Ser/Thr_kinase_AS"/>
</dbReference>
<reference evidence="19" key="3">
    <citation type="submission" date="2020-11" db="EMBL/GenBank/DDBJ databases">
        <title>Intraspecies plasmid and genomic variation of Mycobacterium kubicae revealed by the complete genome sequences of two clinical isolates.</title>
        <authorList>
            <person name="Hendrix J.R."/>
            <person name="Epperson L.E."/>
            <person name="Honda J.R."/>
            <person name="Strong M."/>
        </authorList>
    </citation>
    <scope>NUCLEOTIDE SEQUENCE</scope>
    <source>
        <strain evidence="19">JCM 13573</strain>
    </source>
</reference>
<dbReference type="GO" id="GO:0005524">
    <property type="term" value="F:ATP binding"/>
    <property type="evidence" value="ECO:0007669"/>
    <property type="project" value="UniProtKB-UniRule"/>
</dbReference>
<gene>
    <name evidence="19" type="ORF">I2456_11640</name>
    <name evidence="18" type="ORF">MKUB_22040</name>
</gene>
<dbReference type="InterPro" id="IPR001258">
    <property type="entry name" value="NHL_repeat"/>
</dbReference>
<feature type="compositionally biased region" description="Pro residues" evidence="15">
    <location>
        <begin position="289"/>
        <end position="300"/>
    </location>
</feature>
<proteinExistence type="predicted"/>
<accession>A0AAX1JHJ1</accession>
<feature type="region of interest" description="Disordered" evidence="15">
    <location>
        <begin position="261"/>
        <end position="300"/>
    </location>
</feature>
<evidence type="ECO:0000313" key="19">
    <source>
        <dbReference type="EMBL" id="QPI40030.1"/>
    </source>
</evidence>
<keyword evidence="10 14" id="KW-0067">ATP-binding</keyword>
<dbReference type="RefSeq" id="WP_085075710.1">
    <property type="nucleotide sequence ID" value="NZ_BLKU01000003.1"/>
</dbReference>
<feature type="transmembrane region" description="Helical" evidence="16">
    <location>
        <begin position="326"/>
        <end position="346"/>
    </location>
</feature>
<dbReference type="PANTHER" id="PTHR43289:SF6">
    <property type="entry name" value="SERINE_THREONINE-PROTEIN KINASE NEKL-3"/>
    <property type="match status" value="1"/>
</dbReference>
<evidence type="ECO:0000256" key="14">
    <source>
        <dbReference type="PROSITE-ProRule" id="PRU10141"/>
    </source>
</evidence>
<dbReference type="Proteomes" id="UP000465306">
    <property type="component" value="Unassembled WGS sequence"/>
</dbReference>
<dbReference type="PROSITE" id="PS00107">
    <property type="entry name" value="PROTEIN_KINASE_ATP"/>
    <property type="match status" value="1"/>
</dbReference>
<dbReference type="SUPFAM" id="SSF56112">
    <property type="entry name" value="Protein kinase-like (PK-like)"/>
    <property type="match status" value="1"/>
</dbReference>
<dbReference type="CDD" id="cd14014">
    <property type="entry name" value="STKc_PknB_like"/>
    <property type="match status" value="1"/>
</dbReference>
<evidence type="ECO:0000256" key="10">
    <source>
        <dbReference type="ARBA" id="ARBA00022840"/>
    </source>
</evidence>
<dbReference type="PROSITE" id="PS51125">
    <property type="entry name" value="NHL"/>
    <property type="match status" value="2"/>
</dbReference>
<keyword evidence="5" id="KW-0808">Transferase</keyword>
<evidence type="ECO:0000256" key="8">
    <source>
        <dbReference type="ARBA" id="ARBA00022741"/>
    </source>
</evidence>
<dbReference type="EMBL" id="CP065047">
    <property type="protein sequence ID" value="QPI40030.1"/>
    <property type="molecule type" value="Genomic_DNA"/>
</dbReference>
<dbReference type="FunFam" id="1.10.510.10:FF:000021">
    <property type="entry name" value="Serine/threonine protein kinase"/>
    <property type="match status" value="1"/>
</dbReference>
<evidence type="ECO:0000313" key="20">
    <source>
        <dbReference type="Proteomes" id="UP000465306"/>
    </source>
</evidence>
<keyword evidence="20" id="KW-1185">Reference proteome</keyword>
<comment type="subcellular location">
    <subcellularLocation>
        <location evidence="1">Cell membrane</location>
        <topology evidence="1">Single-pass membrane protein</topology>
    </subcellularLocation>
</comment>
<feature type="domain" description="Protein kinase" evidence="17">
    <location>
        <begin position="13"/>
        <end position="277"/>
    </location>
</feature>
<evidence type="ECO:0000256" key="4">
    <source>
        <dbReference type="ARBA" id="ARBA00022527"/>
    </source>
</evidence>
<keyword evidence="8 14" id="KW-0547">Nucleotide-binding</keyword>
<dbReference type="GO" id="GO:0005886">
    <property type="term" value="C:plasma membrane"/>
    <property type="evidence" value="ECO:0007669"/>
    <property type="project" value="UniProtKB-SubCell"/>
</dbReference>
<dbReference type="EMBL" id="BLKU01000003">
    <property type="protein sequence ID" value="GFG64714.1"/>
    <property type="molecule type" value="Genomic_DNA"/>
</dbReference>
<evidence type="ECO:0000256" key="5">
    <source>
        <dbReference type="ARBA" id="ARBA00022679"/>
    </source>
</evidence>
<keyword evidence="3" id="KW-1003">Cell membrane</keyword>
<dbReference type="EC" id="2.7.11.1" evidence="2"/>
<dbReference type="InterPro" id="IPR017441">
    <property type="entry name" value="Protein_kinase_ATP_BS"/>
</dbReference>
<evidence type="ECO:0000256" key="16">
    <source>
        <dbReference type="SAM" id="Phobius"/>
    </source>
</evidence>
<keyword evidence="12 16" id="KW-0472">Membrane</keyword>
<dbReference type="Gene3D" id="1.10.510.10">
    <property type="entry name" value="Transferase(Phosphotransferase) domain 1"/>
    <property type="match status" value="1"/>
</dbReference>
<dbReference type="GO" id="GO:0080090">
    <property type="term" value="P:regulation of primary metabolic process"/>
    <property type="evidence" value="ECO:0007669"/>
    <property type="project" value="UniProtKB-ARBA"/>
</dbReference>
<dbReference type="InterPro" id="IPR011042">
    <property type="entry name" value="6-blade_b-propeller_TolB-like"/>
</dbReference>
<feature type="repeat" description="NHL" evidence="13">
    <location>
        <begin position="425"/>
        <end position="450"/>
    </location>
</feature>
<dbReference type="Gene3D" id="2.120.10.30">
    <property type="entry name" value="TolB, C-terminal domain"/>
    <property type="match status" value="1"/>
</dbReference>
<dbReference type="Pfam" id="PF01436">
    <property type="entry name" value="NHL"/>
    <property type="match status" value="1"/>
</dbReference>
<dbReference type="Proteomes" id="UP000663583">
    <property type="component" value="Chromosome"/>
</dbReference>
<reference evidence="18" key="2">
    <citation type="submission" date="2020-02" db="EMBL/GenBank/DDBJ databases">
        <authorList>
            <person name="Matsumoto Y."/>
            <person name="Kinjo T."/>
            <person name="Motooka D."/>
            <person name="Nabeya D."/>
            <person name="Jung N."/>
            <person name="Uechi K."/>
            <person name="Horii T."/>
            <person name="Iida T."/>
            <person name="Fujita J."/>
            <person name="Nakamura S."/>
        </authorList>
    </citation>
    <scope>NUCLEOTIDE SEQUENCE</scope>
    <source>
        <strain evidence="18">JCM 13573</strain>
    </source>
</reference>
<evidence type="ECO:0000256" key="9">
    <source>
        <dbReference type="ARBA" id="ARBA00022777"/>
    </source>
</evidence>
<evidence type="ECO:0000256" key="12">
    <source>
        <dbReference type="ARBA" id="ARBA00023136"/>
    </source>
</evidence>
<dbReference type="Pfam" id="PF00069">
    <property type="entry name" value="Pkinase"/>
    <property type="match status" value="1"/>
</dbReference>
<dbReference type="PROSITE" id="PS50011">
    <property type="entry name" value="PROTEIN_KINASE_DOM"/>
    <property type="match status" value="1"/>
</dbReference>
<protein>
    <recommendedName>
        <fullName evidence="2">non-specific serine/threonine protein kinase</fullName>
        <ecNumber evidence="2">2.7.11.1</ecNumber>
    </recommendedName>
</protein>
<keyword evidence="9 19" id="KW-0418">Kinase</keyword>
<dbReference type="FunFam" id="3.30.200.20:FF:000348">
    <property type="entry name" value="Serine/threonine protein kinase"/>
    <property type="match status" value="1"/>
</dbReference>
<feature type="repeat" description="NHL" evidence="13">
    <location>
        <begin position="504"/>
        <end position="535"/>
    </location>
</feature>
<dbReference type="PANTHER" id="PTHR43289">
    <property type="entry name" value="MITOGEN-ACTIVATED PROTEIN KINASE KINASE KINASE 20-RELATED"/>
    <property type="match status" value="1"/>
</dbReference>
<sequence>MTEDRAGSEFGPYRLIRLLGSGGYGEVYEAEDTTMHRTVALKLLSSTFSQDPVFRERLFREAHTAGRLREPHVLPIHGCGEINGQVYIDMRLVRGVDLDTVLKRDGPMQPARAVNLIRQVAGALDAAHAESVLHRDVKPANILLSGQAGQDFASLVDFGLANAAGDARLTKPGKAVGTFDYVAPERLSGGAVDQRCDVYALACVLYELLTGAPPYAERRDLPALMQAHLTAPVPLASKHRAGIPSEMDTVIARGMAKNPDERYPSAGELAEAAQRALAPAAPTKEWPLSPAPPPPWDAGPVPYQPVPPPPAWAQPRSRRTGRRTTIAVAIVAVVAVVATVAIIVFAHRPASSTPAASSSPRPSSTIPTPLKFPDLVQVRGVAVDEAGDVYAAELGSRSPDGRVLKLAVGQSAPAELTFGEIYAEGVAVDSAGNVYVADYHAPGVWKLTPGARGPTPLPFGHLGHPLGIAMGKDGSIYVSDSVLRQVLKLPPGASSATVLMPTTPLSTPTGVAVDSDGNLYVADAEARHVLKLAAGADTPTELPIGGLQRPYGVAVDGKGTVYVSDLDTQGIFKLAPGATSATRVTRPGLNYTFGIAVDKNGDLFLTDCHRGDTCATGKVLELGAPS</sequence>
<evidence type="ECO:0000256" key="6">
    <source>
        <dbReference type="ARBA" id="ARBA00022692"/>
    </source>
</evidence>
<evidence type="ECO:0000256" key="15">
    <source>
        <dbReference type="SAM" id="MobiDB-lite"/>
    </source>
</evidence>
<evidence type="ECO:0000256" key="7">
    <source>
        <dbReference type="ARBA" id="ARBA00022737"/>
    </source>
</evidence>
<evidence type="ECO:0000256" key="13">
    <source>
        <dbReference type="PROSITE-ProRule" id="PRU00504"/>
    </source>
</evidence>
<dbReference type="GO" id="GO:0004674">
    <property type="term" value="F:protein serine/threonine kinase activity"/>
    <property type="evidence" value="ECO:0007669"/>
    <property type="project" value="UniProtKB-KW"/>
</dbReference>
<organism evidence="19 21">
    <name type="scientific">Mycobacterium kubicae</name>
    <dbReference type="NCBI Taxonomy" id="120959"/>
    <lineage>
        <taxon>Bacteria</taxon>
        <taxon>Bacillati</taxon>
        <taxon>Actinomycetota</taxon>
        <taxon>Actinomycetes</taxon>
        <taxon>Mycobacteriales</taxon>
        <taxon>Mycobacteriaceae</taxon>
        <taxon>Mycobacterium</taxon>
        <taxon>Mycobacterium simiae complex</taxon>
    </lineage>
</organism>